<protein>
    <submittedName>
        <fullName evidence="7">Uncharacterized protein</fullName>
    </submittedName>
</protein>
<evidence type="ECO:0000256" key="6">
    <source>
        <dbReference type="SAM" id="SignalP"/>
    </source>
</evidence>
<gene>
    <name evidence="7" type="ORF">HAKA00212_LOCUS15648</name>
</gene>
<proteinExistence type="predicted"/>
<feature type="transmembrane region" description="Helical" evidence="5">
    <location>
        <begin position="194"/>
        <end position="210"/>
    </location>
</feature>
<feature type="signal peptide" evidence="6">
    <location>
        <begin position="1"/>
        <end position="21"/>
    </location>
</feature>
<dbReference type="NCBIfam" id="TIGR03718">
    <property type="entry name" value="R_switched_Alx"/>
    <property type="match status" value="1"/>
</dbReference>
<reference evidence="7" key="1">
    <citation type="submission" date="2021-01" db="EMBL/GenBank/DDBJ databases">
        <authorList>
            <person name="Corre E."/>
            <person name="Pelletier E."/>
            <person name="Niang G."/>
            <person name="Scheremetjew M."/>
            <person name="Finn R."/>
            <person name="Kale V."/>
            <person name="Holt S."/>
            <person name="Cochrane G."/>
            <person name="Meng A."/>
            <person name="Brown T."/>
            <person name="Cohen L."/>
        </authorList>
    </citation>
    <scope>NUCLEOTIDE SEQUENCE</scope>
    <source>
        <strain evidence="7">CCMP3107</strain>
    </source>
</reference>
<feature type="transmembrane region" description="Helical" evidence="5">
    <location>
        <begin position="286"/>
        <end position="303"/>
    </location>
</feature>
<feature type="transmembrane region" description="Helical" evidence="5">
    <location>
        <begin position="166"/>
        <end position="187"/>
    </location>
</feature>
<evidence type="ECO:0000256" key="3">
    <source>
        <dbReference type="ARBA" id="ARBA00022989"/>
    </source>
</evidence>
<evidence type="ECO:0000256" key="2">
    <source>
        <dbReference type="ARBA" id="ARBA00022692"/>
    </source>
</evidence>
<organism evidence="7">
    <name type="scientific">Heterosigma akashiwo</name>
    <name type="common">Chromophytic alga</name>
    <name type="synonym">Heterosigma carterae</name>
    <dbReference type="NCBI Taxonomy" id="2829"/>
    <lineage>
        <taxon>Eukaryota</taxon>
        <taxon>Sar</taxon>
        <taxon>Stramenopiles</taxon>
        <taxon>Ochrophyta</taxon>
        <taxon>Raphidophyceae</taxon>
        <taxon>Chattonellales</taxon>
        <taxon>Chattonellaceae</taxon>
        <taxon>Heterosigma</taxon>
    </lineage>
</organism>
<evidence type="ECO:0000256" key="1">
    <source>
        <dbReference type="ARBA" id="ARBA00004141"/>
    </source>
</evidence>
<accession>A0A7S3XZU5</accession>
<dbReference type="Pfam" id="PF03741">
    <property type="entry name" value="TerC"/>
    <property type="match status" value="1"/>
</dbReference>
<sequence length="394" mass="42576">MQAWKKILVAALLGFSSSASGRNVGNNGRKSVLLSTRGGSMNSYPVVAPGLGDKVDQYGSEVKTEAWVGTETSAPVQATVQSSEPSQIGAEMGSKEYKAAVIKTVLVVLAAIAFGAGTWAVKGRQASLEFFAGYLVEQSLSVDNLFVFIMLFDYFKVPMQFQSRVLTWGIIGAMSMRLVMIVLGVAAIQKFRSVTLLFAGILIFSGYKMINESEEEEDLEDNVIMKLSNKMVKSTTQYDGEKFFTKIDGVKYATPLLMCLICIELSDFVFAVDSIPAVIGVTKDPFIVYSSNLFAIAALRSLYTLVAKAVDDLPYLKPAVALVLGFVGCKMAAEYFHYEVGIGISLGVVGILLGGGIVASVIAKNKAAEKEHQQQEALVAQPIPTAMQYQQQQQ</sequence>
<evidence type="ECO:0000256" key="5">
    <source>
        <dbReference type="SAM" id="Phobius"/>
    </source>
</evidence>
<feature type="chain" id="PRO_5031522286" evidence="6">
    <location>
        <begin position="22"/>
        <end position="394"/>
    </location>
</feature>
<comment type="subcellular location">
    <subcellularLocation>
        <location evidence="1">Membrane</location>
        <topology evidence="1">Multi-pass membrane protein</topology>
    </subcellularLocation>
</comment>
<dbReference type="EMBL" id="HBIU01034017">
    <property type="protein sequence ID" value="CAE0636881.1"/>
    <property type="molecule type" value="Transcribed_RNA"/>
</dbReference>
<dbReference type="PANTHER" id="PTHR30238">
    <property type="entry name" value="MEMBRANE BOUND PREDICTED REDOX MODULATOR"/>
    <property type="match status" value="1"/>
</dbReference>
<dbReference type="AlphaFoldDB" id="A0A7S3XZU5"/>
<evidence type="ECO:0000313" key="7">
    <source>
        <dbReference type="EMBL" id="CAE0636881.1"/>
    </source>
</evidence>
<dbReference type="InterPro" id="IPR005496">
    <property type="entry name" value="Integral_membrane_TerC"/>
</dbReference>
<dbReference type="GO" id="GO:0016020">
    <property type="term" value="C:membrane"/>
    <property type="evidence" value="ECO:0007669"/>
    <property type="project" value="UniProtKB-SubCell"/>
</dbReference>
<keyword evidence="4 5" id="KW-0472">Membrane</keyword>
<keyword evidence="6" id="KW-0732">Signal</keyword>
<feature type="transmembrane region" description="Helical" evidence="5">
    <location>
        <begin position="342"/>
        <end position="363"/>
    </location>
</feature>
<dbReference type="PANTHER" id="PTHR30238:SF0">
    <property type="entry name" value="THYLAKOID MEMBRANE PROTEIN TERC, CHLOROPLASTIC"/>
    <property type="match status" value="1"/>
</dbReference>
<keyword evidence="3 5" id="KW-1133">Transmembrane helix</keyword>
<evidence type="ECO:0000256" key="4">
    <source>
        <dbReference type="ARBA" id="ARBA00023136"/>
    </source>
</evidence>
<keyword evidence="2 5" id="KW-0812">Transmembrane</keyword>
<feature type="transmembrane region" description="Helical" evidence="5">
    <location>
        <begin position="100"/>
        <end position="121"/>
    </location>
</feature>
<dbReference type="InterPro" id="IPR022369">
    <property type="entry name" value="Integral_membrane_TerC_rswitch"/>
</dbReference>
<name>A0A7S3XZU5_HETAK</name>